<dbReference type="GO" id="GO:0004510">
    <property type="term" value="F:tryptophan 5-monooxygenase activity"/>
    <property type="evidence" value="ECO:0007669"/>
    <property type="project" value="TreeGrafter"/>
</dbReference>
<dbReference type="Gene3D" id="1.10.800.10">
    <property type="entry name" value="Aromatic amino acid hydroxylase"/>
    <property type="match status" value="1"/>
</dbReference>
<evidence type="ECO:0000259" key="7">
    <source>
        <dbReference type="PROSITE" id="PS51410"/>
    </source>
</evidence>
<keyword evidence="4" id="KW-0560">Oxidoreductase</keyword>
<evidence type="ECO:0000256" key="1">
    <source>
        <dbReference type="ARBA" id="ARBA00001954"/>
    </source>
</evidence>
<dbReference type="EMBL" id="OE846322">
    <property type="protein sequence ID" value="CAD7609523.1"/>
    <property type="molecule type" value="Genomic_DNA"/>
</dbReference>
<gene>
    <name evidence="8" type="ORF">TGEB3V08_LOCUS10554</name>
</gene>
<reference evidence="8" key="1">
    <citation type="submission" date="2020-11" db="EMBL/GenBank/DDBJ databases">
        <authorList>
            <person name="Tran Van P."/>
        </authorList>
    </citation>
    <scope>NUCLEOTIDE SEQUENCE</scope>
</reference>
<comment type="similarity">
    <text evidence="2">Belongs to the biopterin-dependent aromatic amino acid hydroxylase family.</text>
</comment>
<evidence type="ECO:0000313" key="8">
    <source>
        <dbReference type="EMBL" id="CAD7609523.1"/>
    </source>
</evidence>
<accession>A0A7R9KA27</accession>
<evidence type="ECO:0000256" key="3">
    <source>
        <dbReference type="ARBA" id="ARBA00022723"/>
    </source>
</evidence>
<dbReference type="PANTHER" id="PTHR11473:SF16">
    <property type="entry name" value="TRYPTOPHAN 5-HYDROXYLASE 2"/>
    <property type="match status" value="1"/>
</dbReference>
<dbReference type="InterPro" id="IPR019774">
    <property type="entry name" value="Aromatic-AA_hydroxylase_C"/>
</dbReference>
<dbReference type="GO" id="GO:0009072">
    <property type="term" value="P:aromatic amino acid metabolic process"/>
    <property type="evidence" value="ECO:0007669"/>
    <property type="project" value="InterPro"/>
</dbReference>
<name>A0A7R9KA27_TIMGE</name>
<proteinExistence type="inferred from homology"/>
<keyword evidence="5" id="KW-0408">Iron</keyword>
<dbReference type="GO" id="GO:0043005">
    <property type="term" value="C:neuron projection"/>
    <property type="evidence" value="ECO:0007669"/>
    <property type="project" value="TreeGrafter"/>
</dbReference>
<dbReference type="GO" id="GO:0005506">
    <property type="term" value="F:iron ion binding"/>
    <property type="evidence" value="ECO:0007669"/>
    <property type="project" value="InterPro"/>
</dbReference>
<keyword evidence="3" id="KW-0479">Metal-binding</keyword>
<protein>
    <recommendedName>
        <fullName evidence="7">Biopterin-dependent aromatic amino acid hydroxylase family profile domain-containing protein</fullName>
    </recommendedName>
</protein>
<dbReference type="PROSITE" id="PS51410">
    <property type="entry name" value="BH4_AAA_HYDROXYL_2"/>
    <property type="match status" value="1"/>
</dbReference>
<evidence type="ECO:0000256" key="6">
    <source>
        <dbReference type="ARBA" id="ARBA00023033"/>
    </source>
</evidence>
<organism evidence="8">
    <name type="scientific">Timema genevievae</name>
    <name type="common">Walking stick</name>
    <dbReference type="NCBI Taxonomy" id="629358"/>
    <lineage>
        <taxon>Eukaryota</taxon>
        <taxon>Metazoa</taxon>
        <taxon>Ecdysozoa</taxon>
        <taxon>Arthropoda</taxon>
        <taxon>Hexapoda</taxon>
        <taxon>Insecta</taxon>
        <taxon>Pterygota</taxon>
        <taxon>Neoptera</taxon>
        <taxon>Polyneoptera</taxon>
        <taxon>Phasmatodea</taxon>
        <taxon>Timematodea</taxon>
        <taxon>Timematoidea</taxon>
        <taxon>Timematidae</taxon>
        <taxon>Timema</taxon>
    </lineage>
</organism>
<keyword evidence="6" id="KW-0503">Monooxygenase</keyword>
<dbReference type="AlphaFoldDB" id="A0A7R9KA27"/>
<evidence type="ECO:0000256" key="4">
    <source>
        <dbReference type="ARBA" id="ARBA00023002"/>
    </source>
</evidence>
<dbReference type="Pfam" id="PF00351">
    <property type="entry name" value="Biopterin_H"/>
    <property type="match status" value="1"/>
</dbReference>
<sequence>MTPVIYSCLDLSGRAAILAPVIRENPLYGRRVARVNDLAYRFKVTIYYCLDSSGQAAILAPVIRENPLHISHPIDDVIGKTHCEGSDGRGKANSQSESEGAWLRDKIQTISDWVKGQIDLKRRTIYFRLKGFKDPVYRKRRETFSDIANSYKYGQPIPKVKYRPEEIKTW</sequence>
<dbReference type="InterPro" id="IPR036329">
    <property type="entry name" value="Aro-AA_hydroxylase_C_sf"/>
</dbReference>
<dbReference type="PANTHER" id="PTHR11473">
    <property type="entry name" value="AROMATIC AMINO ACID HYDROXYLASE"/>
    <property type="match status" value="1"/>
</dbReference>
<comment type="cofactor">
    <cofactor evidence="1">
        <name>Fe(2+)</name>
        <dbReference type="ChEBI" id="CHEBI:29033"/>
    </cofactor>
</comment>
<dbReference type="InterPro" id="IPR001273">
    <property type="entry name" value="ArAA_hydroxylase"/>
</dbReference>
<feature type="domain" description="Biopterin-dependent aromatic amino acid hydroxylase family profile" evidence="7">
    <location>
        <begin position="88"/>
        <end position="170"/>
    </location>
</feature>
<dbReference type="InterPro" id="IPR036951">
    <property type="entry name" value="ArAA_hydroxylase_sf"/>
</dbReference>
<dbReference type="SUPFAM" id="SSF56534">
    <property type="entry name" value="Aromatic aminoacid monoxygenases, catalytic and oligomerization domains"/>
    <property type="match status" value="1"/>
</dbReference>
<evidence type="ECO:0000256" key="2">
    <source>
        <dbReference type="ARBA" id="ARBA00009712"/>
    </source>
</evidence>
<evidence type="ECO:0000256" key="5">
    <source>
        <dbReference type="ARBA" id="ARBA00023004"/>
    </source>
</evidence>